<gene>
    <name evidence="1" type="ORF">GCM10011575_48100</name>
</gene>
<dbReference type="Proteomes" id="UP000613840">
    <property type="component" value="Unassembled WGS sequence"/>
</dbReference>
<accession>A0A917W8V2</accession>
<comment type="caution">
    <text evidence="1">The sequence shown here is derived from an EMBL/GenBank/DDBJ whole genome shotgun (WGS) entry which is preliminary data.</text>
</comment>
<evidence type="ECO:0000313" key="1">
    <source>
        <dbReference type="EMBL" id="GGL84247.1"/>
    </source>
</evidence>
<protein>
    <submittedName>
        <fullName evidence="1">Uncharacterized protein</fullName>
    </submittedName>
</protein>
<proteinExistence type="predicted"/>
<organism evidence="1 2">
    <name type="scientific">Microlunatus endophyticus</name>
    <dbReference type="NCBI Taxonomy" id="1716077"/>
    <lineage>
        <taxon>Bacteria</taxon>
        <taxon>Bacillati</taxon>
        <taxon>Actinomycetota</taxon>
        <taxon>Actinomycetes</taxon>
        <taxon>Propionibacteriales</taxon>
        <taxon>Propionibacteriaceae</taxon>
        <taxon>Microlunatus</taxon>
    </lineage>
</organism>
<keyword evidence="2" id="KW-1185">Reference proteome</keyword>
<evidence type="ECO:0000313" key="2">
    <source>
        <dbReference type="Proteomes" id="UP000613840"/>
    </source>
</evidence>
<sequence length="97" mass="10446">MVALVLVPVPLVPVPLVPLILVELFVSDGLFAVDPDGFTDPDDFVGVVFAGVVSGWVVFEAPLPDFVSLDFVPVGFESFGGFCKDRVHERWSLLALS</sequence>
<reference evidence="1" key="1">
    <citation type="journal article" date="2014" name="Int. J. Syst. Evol. Microbiol.">
        <title>Complete genome sequence of Corynebacterium casei LMG S-19264T (=DSM 44701T), isolated from a smear-ripened cheese.</title>
        <authorList>
            <consortium name="US DOE Joint Genome Institute (JGI-PGF)"/>
            <person name="Walter F."/>
            <person name="Albersmeier A."/>
            <person name="Kalinowski J."/>
            <person name="Ruckert C."/>
        </authorList>
    </citation>
    <scope>NUCLEOTIDE SEQUENCE</scope>
    <source>
        <strain evidence="1">CGMCC 4.7306</strain>
    </source>
</reference>
<reference evidence="1" key="2">
    <citation type="submission" date="2020-09" db="EMBL/GenBank/DDBJ databases">
        <authorList>
            <person name="Sun Q."/>
            <person name="Zhou Y."/>
        </authorList>
    </citation>
    <scope>NUCLEOTIDE SEQUENCE</scope>
    <source>
        <strain evidence="1">CGMCC 4.7306</strain>
    </source>
</reference>
<dbReference type="EMBL" id="BMMZ01000024">
    <property type="protein sequence ID" value="GGL84247.1"/>
    <property type="molecule type" value="Genomic_DNA"/>
</dbReference>
<dbReference type="AlphaFoldDB" id="A0A917W8V2"/>
<name>A0A917W8V2_9ACTN</name>